<protein>
    <recommendedName>
        <fullName evidence="8">AXH domain-containing protein</fullName>
    </recommendedName>
</protein>
<dbReference type="InterPro" id="IPR036096">
    <property type="entry name" value="Ataxin_AXH_dom_sf"/>
</dbReference>
<evidence type="ECO:0000256" key="2">
    <source>
        <dbReference type="ARBA" id="ARBA00022491"/>
    </source>
</evidence>
<feature type="domain" description="AXH" evidence="8">
    <location>
        <begin position="310"/>
        <end position="443"/>
    </location>
</feature>
<evidence type="ECO:0000259" key="8">
    <source>
        <dbReference type="PROSITE" id="PS51148"/>
    </source>
</evidence>
<dbReference type="OrthoDB" id="10000452at2759"/>
<dbReference type="GO" id="GO:0006355">
    <property type="term" value="P:regulation of DNA-templated transcription"/>
    <property type="evidence" value="ECO:0007669"/>
    <property type="project" value="InterPro"/>
</dbReference>
<dbReference type="Pfam" id="PF08517">
    <property type="entry name" value="AXH"/>
    <property type="match status" value="1"/>
</dbReference>
<dbReference type="PANTHER" id="PTHR13392:SF13">
    <property type="entry name" value="AXH DOMAIN-CONTAINING PROTEIN"/>
    <property type="match status" value="1"/>
</dbReference>
<gene>
    <name evidence="9" type="ORF">HPB48_020157</name>
</gene>
<evidence type="ECO:0000256" key="1">
    <source>
        <dbReference type="ARBA" id="ARBA00004123"/>
    </source>
</evidence>
<dbReference type="SUPFAM" id="SSF102031">
    <property type="entry name" value="AXH domain"/>
    <property type="match status" value="1"/>
</dbReference>
<feature type="region of interest" description="Disordered" evidence="7">
    <location>
        <begin position="440"/>
        <end position="488"/>
    </location>
</feature>
<proteinExistence type="predicted"/>
<name>A0A9J6FJB5_HAELO</name>
<evidence type="ECO:0000256" key="4">
    <source>
        <dbReference type="ARBA" id="ARBA00023125"/>
    </source>
</evidence>
<feature type="region of interest" description="Disordered" evidence="7">
    <location>
        <begin position="235"/>
        <end position="261"/>
    </location>
</feature>
<dbReference type="InterPro" id="IPR003652">
    <property type="entry name" value="Ataxin_AXH_dom"/>
</dbReference>
<dbReference type="SMART" id="SM00536">
    <property type="entry name" value="AXH"/>
    <property type="match status" value="1"/>
</dbReference>
<comment type="caution">
    <text evidence="9">The sequence shown here is derived from an EMBL/GenBank/DDBJ whole genome shotgun (WGS) entry which is preliminary data.</text>
</comment>
<evidence type="ECO:0000313" key="10">
    <source>
        <dbReference type="Proteomes" id="UP000821853"/>
    </source>
</evidence>
<dbReference type="PANTHER" id="PTHR13392">
    <property type="entry name" value="ATAXIN 1"/>
    <property type="match status" value="1"/>
</dbReference>
<keyword evidence="5" id="KW-0804">Transcription</keyword>
<keyword evidence="4" id="KW-0238">DNA-binding</keyword>
<sequence>MQYCTCHCQRLSADCSRCAGVLTISRLRWLVPSPSPGQPFLRARRRRLPRARGTAGPTERVPVFRRTSVTIKAYSLGATAVIPGRPDGCEDSRGNRDCKLGACQLPGSLAGTRRPASLCPYRVSVYLGGNVIGTAQRRPCAAARASMLSLRQPDYLSPLCSGGPGSDRKVRSASEGGHDWVNMSGAPPVEAPPTEAWFRPPDFPSFYPRFPFPLAYGAPPPAALLAASRRPYQPEPPAVAFPAPRRSPSSPPYRLPSGKEGSLKHRILQPPASINIVEPPASLLAGAPLSAPPVRSRRPEGPQLAVAASGQAPGALHYPAYFVKGSIIQLGSGLLKKVEDLRTEDFVSSANLSRDLRIDSSRVLQVAEAPSKGDGVALLSFSVGQNQVQVTVEAPVEHPFFVFNRGWSSCNPERSLQRYQLQCHRLTVGDVCISLTHRARRGLPPRPAPAPPAAAADPMNPLSIREPAPRKRRWSAPDQVAPVQERTT</sequence>
<evidence type="ECO:0000313" key="9">
    <source>
        <dbReference type="EMBL" id="KAH9362433.1"/>
    </source>
</evidence>
<keyword evidence="10" id="KW-1185">Reference proteome</keyword>
<dbReference type="EMBL" id="JABSTR010000001">
    <property type="protein sequence ID" value="KAH9362433.1"/>
    <property type="molecule type" value="Genomic_DNA"/>
</dbReference>
<evidence type="ECO:0000256" key="6">
    <source>
        <dbReference type="ARBA" id="ARBA00023242"/>
    </source>
</evidence>
<dbReference type="PROSITE" id="PS51148">
    <property type="entry name" value="AXH"/>
    <property type="match status" value="1"/>
</dbReference>
<dbReference type="InterPro" id="IPR043404">
    <property type="entry name" value="ATAXIN1-like"/>
</dbReference>
<dbReference type="VEuPathDB" id="VectorBase:HLOH_063012"/>
<reference evidence="9 10" key="1">
    <citation type="journal article" date="2020" name="Cell">
        <title>Large-Scale Comparative Analyses of Tick Genomes Elucidate Their Genetic Diversity and Vector Capacities.</title>
        <authorList>
            <consortium name="Tick Genome and Microbiome Consortium (TIGMIC)"/>
            <person name="Jia N."/>
            <person name="Wang J."/>
            <person name="Shi W."/>
            <person name="Du L."/>
            <person name="Sun Y."/>
            <person name="Zhan W."/>
            <person name="Jiang J.F."/>
            <person name="Wang Q."/>
            <person name="Zhang B."/>
            <person name="Ji P."/>
            <person name="Bell-Sakyi L."/>
            <person name="Cui X.M."/>
            <person name="Yuan T.T."/>
            <person name="Jiang B.G."/>
            <person name="Yang W.F."/>
            <person name="Lam T.T."/>
            <person name="Chang Q.C."/>
            <person name="Ding S.J."/>
            <person name="Wang X.J."/>
            <person name="Zhu J.G."/>
            <person name="Ruan X.D."/>
            <person name="Zhao L."/>
            <person name="Wei J.T."/>
            <person name="Ye R.Z."/>
            <person name="Que T.C."/>
            <person name="Du C.H."/>
            <person name="Zhou Y.H."/>
            <person name="Cheng J.X."/>
            <person name="Dai P.F."/>
            <person name="Guo W.B."/>
            <person name="Han X.H."/>
            <person name="Huang E.J."/>
            <person name="Li L.F."/>
            <person name="Wei W."/>
            <person name="Gao Y.C."/>
            <person name="Liu J.Z."/>
            <person name="Shao H.Z."/>
            <person name="Wang X."/>
            <person name="Wang C.C."/>
            <person name="Yang T.C."/>
            <person name="Huo Q.B."/>
            <person name="Li W."/>
            <person name="Chen H.Y."/>
            <person name="Chen S.E."/>
            <person name="Zhou L.G."/>
            <person name="Ni X.B."/>
            <person name="Tian J.H."/>
            <person name="Sheng Y."/>
            <person name="Liu T."/>
            <person name="Pan Y.S."/>
            <person name="Xia L.Y."/>
            <person name="Li J."/>
            <person name="Zhao F."/>
            <person name="Cao W.C."/>
        </authorList>
    </citation>
    <scope>NUCLEOTIDE SEQUENCE [LARGE SCALE GENOMIC DNA]</scope>
    <source>
        <strain evidence="9">HaeL-2018</strain>
    </source>
</reference>
<dbReference type="AlphaFoldDB" id="A0A9J6FJB5"/>
<dbReference type="Proteomes" id="UP000821853">
    <property type="component" value="Chromosome 1"/>
</dbReference>
<organism evidence="9 10">
    <name type="scientific">Haemaphysalis longicornis</name>
    <name type="common">Bush tick</name>
    <dbReference type="NCBI Taxonomy" id="44386"/>
    <lineage>
        <taxon>Eukaryota</taxon>
        <taxon>Metazoa</taxon>
        <taxon>Ecdysozoa</taxon>
        <taxon>Arthropoda</taxon>
        <taxon>Chelicerata</taxon>
        <taxon>Arachnida</taxon>
        <taxon>Acari</taxon>
        <taxon>Parasitiformes</taxon>
        <taxon>Ixodida</taxon>
        <taxon>Ixodoidea</taxon>
        <taxon>Ixodidae</taxon>
        <taxon>Haemaphysalinae</taxon>
        <taxon>Haemaphysalis</taxon>
    </lineage>
</organism>
<keyword evidence="6" id="KW-0539">Nucleus</keyword>
<dbReference type="GO" id="GO:0005634">
    <property type="term" value="C:nucleus"/>
    <property type="evidence" value="ECO:0007669"/>
    <property type="project" value="UniProtKB-SubCell"/>
</dbReference>
<feature type="compositionally biased region" description="Basic and acidic residues" evidence="7">
    <location>
        <begin position="166"/>
        <end position="178"/>
    </location>
</feature>
<dbReference type="GO" id="GO:0003677">
    <property type="term" value="F:DNA binding"/>
    <property type="evidence" value="ECO:0007669"/>
    <property type="project" value="UniProtKB-KW"/>
</dbReference>
<accession>A0A9J6FJB5</accession>
<dbReference type="GO" id="GO:0003723">
    <property type="term" value="F:RNA binding"/>
    <property type="evidence" value="ECO:0007669"/>
    <property type="project" value="InterPro"/>
</dbReference>
<evidence type="ECO:0000256" key="7">
    <source>
        <dbReference type="SAM" id="MobiDB-lite"/>
    </source>
</evidence>
<feature type="region of interest" description="Disordered" evidence="7">
    <location>
        <begin position="159"/>
        <end position="184"/>
    </location>
</feature>
<keyword evidence="2" id="KW-0678">Repressor</keyword>
<comment type="subcellular location">
    <subcellularLocation>
        <location evidence="1">Nucleus</location>
    </subcellularLocation>
</comment>
<evidence type="ECO:0000256" key="5">
    <source>
        <dbReference type="ARBA" id="ARBA00023163"/>
    </source>
</evidence>
<evidence type="ECO:0000256" key="3">
    <source>
        <dbReference type="ARBA" id="ARBA00023015"/>
    </source>
</evidence>
<keyword evidence="3" id="KW-0805">Transcription regulation</keyword>